<name>A0ABQ6FN60_9CHLR</name>
<feature type="compositionally biased region" description="Basic and acidic residues" evidence="4">
    <location>
        <begin position="711"/>
        <end position="722"/>
    </location>
</feature>
<dbReference type="PANTHER" id="PTHR42732">
    <property type="entry name" value="BETA-GALACTOSIDASE"/>
    <property type="match status" value="1"/>
</dbReference>
<dbReference type="Gene3D" id="2.60.120.260">
    <property type="entry name" value="Galactose-binding domain-like"/>
    <property type="match status" value="1"/>
</dbReference>
<keyword evidence="9" id="KW-1185">Reference proteome</keyword>
<evidence type="ECO:0000256" key="4">
    <source>
        <dbReference type="SAM" id="MobiDB-lite"/>
    </source>
</evidence>
<dbReference type="RefSeq" id="WP_338248465.1">
    <property type="nucleotide sequence ID" value="NZ_BSRI01000001.1"/>
</dbReference>
<dbReference type="Pfam" id="PF02836">
    <property type="entry name" value="Glyco_hydro_2_C"/>
    <property type="match status" value="1"/>
</dbReference>
<evidence type="ECO:0000259" key="6">
    <source>
        <dbReference type="Pfam" id="PF02836"/>
    </source>
</evidence>
<gene>
    <name evidence="8" type="ORF">KDH_15590</name>
</gene>
<dbReference type="SUPFAM" id="SSF49303">
    <property type="entry name" value="beta-Galactosidase/glucuronidase domain"/>
    <property type="match status" value="1"/>
</dbReference>
<dbReference type="Gene3D" id="3.20.20.80">
    <property type="entry name" value="Glycosidases"/>
    <property type="match status" value="1"/>
</dbReference>
<dbReference type="InterPro" id="IPR006102">
    <property type="entry name" value="Ig-like_GH2"/>
</dbReference>
<evidence type="ECO:0000313" key="8">
    <source>
        <dbReference type="EMBL" id="GLV54712.1"/>
    </source>
</evidence>
<dbReference type="InterPro" id="IPR008979">
    <property type="entry name" value="Galactose-bd-like_sf"/>
</dbReference>
<dbReference type="InterPro" id="IPR006101">
    <property type="entry name" value="Glyco_hydro_2"/>
</dbReference>
<dbReference type="InterPro" id="IPR006103">
    <property type="entry name" value="Glyco_hydro_2_cat"/>
</dbReference>
<feature type="region of interest" description="Disordered" evidence="4">
    <location>
        <begin position="705"/>
        <end position="724"/>
    </location>
</feature>
<accession>A0ABQ6FN60</accession>
<dbReference type="GO" id="GO:0016787">
    <property type="term" value="F:hydrolase activity"/>
    <property type="evidence" value="ECO:0007669"/>
    <property type="project" value="UniProtKB-KW"/>
</dbReference>
<comment type="caution">
    <text evidence="8">The sequence shown here is derived from an EMBL/GenBank/DDBJ whole genome shotgun (WGS) entry which is preliminary data.</text>
</comment>
<protein>
    <submittedName>
        <fullName evidence="8">Hydrolase</fullName>
    </submittedName>
</protein>
<keyword evidence="3" id="KW-0326">Glycosidase</keyword>
<dbReference type="PANTHER" id="PTHR42732:SF3">
    <property type="entry name" value="HYDROLASE"/>
    <property type="match status" value="1"/>
</dbReference>
<dbReference type="InterPro" id="IPR013783">
    <property type="entry name" value="Ig-like_fold"/>
</dbReference>
<evidence type="ECO:0000259" key="5">
    <source>
        <dbReference type="Pfam" id="PF00703"/>
    </source>
</evidence>
<comment type="similarity">
    <text evidence="1">Belongs to the glycosyl hydrolase 2 family.</text>
</comment>
<dbReference type="InterPro" id="IPR017853">
    <property type="entry name" value="GH"/>
</dbReference>
<evidence type="ECO:0000256" key="2">
    <source>
        <dbReference type="ARBA" id="ARBA00022801"/>
    </source>
</evidence>
<dbReference type="InterPro" id="IPR006104">
    <property type="entry name" value="Glyco_hydro_2_N"/>
</dbReference>
<dbReference type="PRINTS" id="PR00132">
    <property type="entry name" value="GLHYDRLASE2"/>
</dbReference>
<dbReference type="InterPro" id="IPR036156">
    <property type="entry name" value="Beta-gal/glucu_dom_sf"/>
</dbReference>
<dbReference type="InterPro" id="IPR051913">
    <property type="entry name" value="GH2_Domain-Containing"/>
</dbReference>
<feature type="domain" description="Glycoside hydrolase family 2 catalytic" evidence="6">
    <location>
        <begin position="294"/>
        <end position="519"/>
    </location>
</feature>
<sequence>MHISSKQENRSRLACGQRSAYPRPDFDRSHRWLCLNGSWDFLPDPDQQGLAEHWEEPCHASWAQQIQVPFAWETVASGIGQEWLPVGWYRLRIQRPSEWSGERTILHFGAVHYLCQVWVNGLWIGEHRGGYLPFSFDITEALRDGAGELIVRVEAPLDKLAIPHGKQRSRPNDDYYECQFTANSGIWQSVWLEGRPETFIQHVRLLPSQDLTAIEVQMELQGDALDGITLSVQIEGMPEQVVSIQDRIVRLTLPVEQPRLWSPEDPHLYYVTFKLTSGAGVDQVKCYTGLRSIETRGNRLLLNGEPLYVRGALEQGYWPESGYSAPNDDALRLDVELSLQAGFNLMRKHIKLEDPLWLYWADRLGLLVWAEPPCYGRFSEEAAALFESQLPLMVERDHNHPAIILWGIYNEEWGLDWRSGQDIEKQEAVIRAYDLLVAHDHSRPILDDSGWNHVKTDVLDWHYYDEDNQRWRDVTAALASDNTTWFGHQLGVDHWYETQLCVTGHEHQEIPLLNGEYGAGRTDEERGWYFRWQTQELRRHAAISGYIYTELYDVENELCGLYDAWRQLKPLGYDPRIVNADTLIIFDLVPHQPGLDYLVEQAELSIPYQISHQGAQAIHGHLLCWWNDDSTHGSRADIHIEPYTITARQLLHFTLPSGPASGRLHVQLQDEHGHSCAYAFWIWPQSASIHPRKISRRRKRIMPSLKKTCRRSPENSKHELPRVESSSLSPLVGAWSANAPHAPTKNDAAVYADDCTGALKIETFFPYELPRVESSPKP</sequence>
<dbReference type="SUPFAM" id="SSF49785">
    <property type="entry name" value="Galactose-binding domain-like"/>
    <property type="match status" value="1"/>
</dbReference>
<keyword evidence="2 8" id="KW-0378">Hydrolase</keyword>
<dbReference type="Pfam" id="PF00703">
    <property type="entry name" value="Glyco_hydro_2"/>
    <property type="match status" value="1"/>
</dbReference>
<organism evidence="8 9">
    <name type="scientific">Dictyobacter halimunensis</name>
    <dbReference type="NCBI Taxonomy" id="3026934"/>
    <lineage>
        <taxon>Bacteria</taxon>
        <taxon>Bacillati</taxon>
        <taxon>Chloroflexota</taxon>
        <taxon>Ktedonobacteria</taxon>
        <taxon>Ktedonobacterales</taxon>
        <taxon>Dictyobacteraceae</taxon>
        <taxon>Dictyobacter</taxon>
    </lineage>
</organism>
<feature type="domain" description="Glycosyl hydrolases family 2 sugar binding" evidence="7">
    <location>
        <begin position="35"/>
        <end position="192"/>
    </location>
</feature>
<evidence type="ECO:0000256" key="3">
    <source>
        <dbReference type="ARBA" id="ARBA00023295"/>
    </source>
</evidence>
<evidence type="ECO:0000259" key="7">
    <source>
        <dbReference type="Pfam" id="PF02837"/>
    </source>
</evidence>
<dbReference type="EMBL" id="BSRI01000001">
    <property type="protein sequence ID" value="GLV54712.1"/>
    <property type="molecule type" value="Genomic_DNA"/>
</dbReference>
<feature type="domain" description="Glycoside hydrolase family 2 immunoglobulin-like beta-sandwich" evidence="5">
    <location>
        <begin position="200"/>
        <end position="291"/>
    </location>
</feature>
<dbReference type="Proteomes" id="UP001344906">
    <property type="component" value="Unassembled WGS sequence"/>
</dbReference>
<dbReference type="Pfam" id="PF02837">
    <property type="entry name" value="Glyco_hydro_2_N"/>
    <property type="match status" value="1"/>
</dbReference>
<evidence type="ECO:0000256" key="1">
    <source>
        <dbReference type="ARBA" id="ARBA00007401"/>
    </source>
</evidence>
<evidence type="ECO:0000313" key="9">
    <source>
        <dbReference type="Proteomes" id="UP001344906"/>
    </source>
</evidence>
<dbReference type="Gene3D" id="2.60.40.10">
    <property type="entry name" value="Immunoglobulins"/>
    <property type="match status" value="1"/>
</dbReference>
<dbReference type="SUPFAM" id="SSF51445">
    <property type="entry name" value="(Trans)glycosidases"/>
    <property type="match status" value="1"/>
</dbReference>
<proteinExistence type="inferred from homology"/>
<reference evidence="8 9" key="1">
    <citation type="submission" date="2023-02" db="EMBL/GenBank/DDBJ databases">
        <title>Dictyobacter halimunensis sp. nov., a new member of the class Ktedonobacteria from forest soil in a geothermal area.</title>
        <authorList>
            <person name="Rachmania M.K."/>
            <person name="Ningsih F."/>
            <person name="Sakai Y."/>
            <person name="Yabe S."/>
            <person name="Yokota A."/>
            <person name="Sjamsuridzal W."/>
        </authorList>
    </citation>
    <scope>NUCLEOTIDE SEQUENCE [LARGE SCALE GENOMIC DNA]</scope>
    <source>
        <strain evidence="8 9">S3.2.2.5</strain>
    </source>
</reference>